<dbReference type="SUPFAM" id="SSF46785">
    <property type="entry name" value="Winged helix' DNA-binding domain"/>
    <property type="match status" value="1"/>
</dbReference>
<evidence type="ECO:0000256" key="3">
    <source>
        <dbReference type="ARBA" id="ARBA00023125"/>
    </source>
</evidence>
<dbReference type="RefSeq" id="WP_377303694.1">
    <property type="nucleotide sequence ID" value="NZ_CP180191.1"/>
</dbReference>
<dbReference type="Pfam" id="PF03466">
    <property type="entry name" value="LysR_substrate"/>
    <property type="match status" value="1"/>
</dbReference>
<keyword evidence="3" id="KW-0238">DNA-binding</keyword>
<evidence type="ECO:0000313" key="7">
    <source>
        <dbReference type="Proteomes" id="UP001595556"/>
    </source>
</evidence>
<organism evidence="6 7">
    <name type="scientific">Piscinibacterium candidicorallinum</name>
    <dbReference type="NCBI Taxonomy" id="1793872"/>
    <lineage>
        <taxon>Bacteria</taxon>
        <taxon>Pseudomonadati</taxon>
        <taxon>Pseudomonadota</taxon>
        <taxon>Betaproteobacteria</taxon>
        <taxon>Burkholderiales</taxon>
        <taxon>Piscinibacterium</taxon>
    </lineage>
</organism>
<feature type="domain" description="HTH lysR-type" evidence="5">
    <location>
        <begin position="4"/>
        <end position="61"/>
    </location>
</feature>
<evidence type="ECO:0000256" key="2">
    <source>
        <dbReference type="ARBA" id="ARBA00023015"/>
    </source>
</evidence>
<dbReference type="PANTHER" id="PTHR30126">
    <property type="entry name" value="HTH-TYPE TRANSCRIPTIONAL REGULATOR"/>
    <property type="match status" value="1"/>
</dbReference>
<proteinExistence type="inferred from homology"/>
<keyword evidence="4" id="KW-0804">Transcription</keyword>
<evidence type="ECO:0000259" key="5">
    <source>
        <dbReference type="PROSITE" id="PS50931"/>
    </source>
</evidence>
<evidence type="ECO:0000313" key="6">
    <source>
        <dbReference type="EMBL" id="MFC3148082.1"/>
    </source>
</evidence>
<name>A0ABV7H360_9BURK</name>
<dbReference type="InterPro" id="IPR000847">
    <property type="entry name" value="LysR_HTH_N"/>
</dbReference>
<dbReference type="Pfam" id="PF00126">
    <property type="entry name" value="HTH_1"/>
    <property type="match status" value="1"/>
</dbReference>
<comment type="similarity">
    <text evidence="1">Belongs to the LysR transcriptional regulatory family.</text>
</comment>
<evidence type="ECO:0000256" key="1">
    <source>
        <dbReference type="ARBA" id="ARBA00009437"/>
    </source>
</evidence>
<dbReference type="EMBL" id="JBHRTI010000004">
    <property type="protein sequence ID" value="MFC3148082.1"/>
    <property type="molecule type" value="Genomic_DNA"/>
</dbReference>
<dbReference type="Gene3D" id="3.40.190.290">
    <property type="match status" value="1"/>
</dbReference>
<keyword evidence="2" id="KW-0805">Transcription regulation</keyword>
<dbReference type="SUPFAM" id="SSF53850">
    <property type="entry name" value="Periplasmic binding protein-like II"/>
    <property type="match status" value="1"/>
</dbReference>
<dbReference type="Proteomes" id="UP001595556">
    <property type="component" value="Unassembled WGS sequence"/>
</dbReference>
<protein>
    <submittedName>
        <fullName evidence="6">LysR family transcriptional regulator</fullName>
    </submittedName>
</protein>
<dbReference type="PANTHER" id="PTHR30126:SF98">
    <property type="entry name" value="HTH-TYPE TRANSCRIPTIONAL ACTIVATOR BAUR"/>
    <property type="match status" value="1"/>
</dbReference>
<dbReference type="Gene3D" id="1.10.10.10">
    <property type="entry name" value="Winged helix-like DNA-binding domain superfamily/Winged helix DNA-binding domain"/>
    <property type="match status" value="1"/>
</dbReference>
<keyword evidence="7" id="KW-1185">Reference proteome</keyword>
<gene>
    <name evidence="6" type="ORF">ACFOEN_10550</name>
</gene>
<dbReference type="InterPro" id="IPR005119">
    <property type="entry name" value="LysR_subst-bd"/>
</dbReference>
<reference evidence="7" key="1">
    <citation type="journal article" date="2019" name="Int. J. Syst. Evol. Microbiol.">
        <title>The Global Catalogue of Microorganisms (GCM) 10K type strain sequencing project: providing services to taxonomists for standard genome sequencing and annotation.</title>
        <authorList>
            <consortium name="The Broad Institute Genomics Platform"/>
            <consortium name="The Broad Institute Genome Sequencing Center for Infectious Disease"/>
            <person name="Wu L."/>
            <person name="Ma J."/>
        </authorList>
    </citation>
    <scope>NUCLEOTIDE SEQUENCE [LARGE SCALE GENOMIC DNA]</scope>
    <source>
        <strain evidence="7">KCTC 52168</strain>
    </source>
</reference>
<dbReference type="InterPro" id="IPR036390">
    <property type="entry name" value="WH_DNA-bd_sf"/>
</dbReference>
<accession>A0ABV7H360</accession>
<dbReference type="PROSITE" id="PS50931">
    <property type="entry name" value="HTH_LYSR"/>
    <property type="match status" value="1"/>
</dbReference>
<evidence type="ECO:0000256" key="4">
    <source>
        <dbReference type="ARBA" id="ARBA00023163"/>
    </source>
</evidence>
<comment type="caution">
    <text evidence="6">The sequence shown here is derived from an EMBL/GenBank/DDBJ whole genome shotgun (WGS) entry which is preliminary data.</text>
</comment>
<dbReference type="PRINTS" id="PR00039">
    <property type="entry name" value="HTHLYSR"/>
</dbReference>
<dbReference type="InterPro" id="IPR036388">
    <property type="entry name" value="WH-like_DNA-bd_sf"/>
</dbReference>
<sequence length="304" mass="34267">MAALNYHHLQYFWAIAHERSLTRAAQRLHVSQSALSIQLRQLEDRLGHALFERRGRGLHLTEAGRIALDYADTIFRSGEELVSLLKGHGQRRQVLRIGTVATLSRNFQLGLIKPILGRSDVEVVIQSGSLRELLAQLKAHTIDVVLSNQSVPRDAGSSWTNHLLERQPASLVGRPPGRGQRFRFPEDLREVPIVLPSHNSAMRQDFDALMAHAQIRPIILAEVDDMAMLRLLARESPGVTLVPPVVVRDELRSRVLVERCQIPEIEERFYAITQGRRFPHPLLRELIASRAATEAPPGKAQPKR</sequence>